<dbReference type="GO" id="GO:0016887">
    <property type="term" value="F:ATP hydrolysis activity"/>
    <property type="evidence" value="ECO:0007669"/>
    <property type="project" value="InterPro"/>
</dbReference>
<name>H9UHU4_SPIAZ</name>
<dbReference type="PANTHER" id="PTHR43038">
    <property type="entry name" value="ATP-BINDING CASSETTE, SUB-FAMILY H, MEMBER 1"/>
    <property type="match status" value="1"/>
</dbReference>
<dbReference type="Pfam" id="PF00005">
    <property type="entry name" value="ABC_tran"/>
    <property type="match status" value="1"/>
</dbReference>
<keyword evidence="5" id="KW-1185">Reference proteome</keyword>
<feature type="domain" description="ABC transporter" evidence="3">
    <location>
        <begin position="13"/>
        <end position="242"/>
    </location>
</feature>
<dbReference type="InterPro" id="IPR027417">
    <property type="entry name" value="P-loop_NTPase"/>
</dbReference>
<dbReference type="AlphaFoldDB" id="H9UHU4"/>
<dbReference type="eggNOG" id="COG1131">
    <property type="taxonomic scope" value="Bacteria"/>
</dbReference>
<keyword evidence="2" id="KW-0067">ATP-binding</keyword>
<dbReference type="InterPro" id="IPR003593">
    <property type="entry name" value="AAA+_ATPase"/>
</dbReference>
<evidence type="ECO:0000256" key="2">
    <source>
        <dbReference type="ARBA" id="ARBA00022840"/>
    </source>
</evidence>
<organism evidence="4 5">
    <name type="scientific">Spirochaeta africana (strain ATCC 700263 / DSM 8902 / Z-7692)</name>
    <dbReference type="NCBI Taxonomy" id="889378"/>
    <lineage>
        <taxon>Bacteria</taxon>
        <taxon>Pseudomonadati</taxon>
        <taxon>Spirochaetota</taxon>
        <taxon>Spirochaetia</taxon>
        <taxon>Spirochaetales</taxon>
        <taxon>Spirochaetaceae</taxon>
        <taxon>Spirochaeta</taxon>
    </lineage>
</organism>
<dbReference type="PROSITE" id="PS50893">
    <property type="entry name" value="ABC_TRANSPORTER_2"/>
    <property type="match status" value="1"/>
</dbReference>
<sequence length="311" mass="34304">MVFRQADPGSPAIKVDSIVRDFGSFRAVDRVSFSVERGTVFGLLGANGAGKSTLIRMLCGILEPSSGDARVAGYQVSTEPDAIKRRIGYMSQLFSLYSDLTVRENIRLFAGIYAIFGQSERERAAWALRTAGLEGSESVRAGSLSGGYRQRLALACALLHEPEVLFLDEPTSGVDPLARRGFWELIGSLTERGMTVLVTTHYLDEAEYCSQLAMMHQGRVIASGSPYEVKAQTLQLPTWEIESDRPYELEQVLRVEAGVEGVGAFGRRLHIQADEQTARRIRQTMQISIEQIVPTLEDVFIALTETSEHSP</sequence>
<dbReference type="OrthoDB" id="9775135at2"/>
<accession>H9UHU4</accession>
<dbReference type="Gene3D" id="3.40.50.300">
    <property type="entry name" value="P-loop containing nucleotide triphosphate hydrolases"/>
    <property type="match status" value="1"/>
</dbReference>
<dbReference type="HOGENOM" id="CLU_000604_1_2_12"/>
<proteinExistence type="predicted"/>
<dbReference type="InterPro" id="IPR003439">
    <property type="entry name" value="ABC_transporter-like_ATP-bd"/>
</dbReference>
<dbReference type="PANTHER" id="PTHR43038:SF3">
    <property type="entry name" value="ABC TRANSPORTER G FAMILY MEMBER 20 ISOFORM X1"/>
    <property type="match status" value="1"/>
</dbReference>
<evidence type="ECO:0000313" key="5">
    <source>
        <dbReference type="Proteomes" id="UP000007383"/>
    </source>
</evidence>
<evidence type="ECO:0000313" key="4">
    <source>
        <dbReference type="EMBL" id="AFG37087.1"/>
    </source>
</evidence>
<keyword evidence="1" id="KW-0547">Nucleotide-binding</keyword>
<dbReference type="GO" id="GO:0005524">
    <property type="term" value="F:ATP binding"/>
    <property type="evidence" value="ECO:0007669"/>
    <property type="project" value="UniProtKB-KW"/>
</dbReference>
<evidence type="ECO:0000259" key="3">
    <source>
        <dbReference type="PROSITE" id="PS50893"/>
    </source>
</evidence>
<dbReference type="STRING" id="889378.Spiaf_0999"/>
<dbReference type="SUPFAM" id="SSF52540">
    <property type="entry name" value="P-loop containing nucleoside triphosphate hydrolases"/>
    <property type="match status" value="1"/>
</dbReference>
<reference evidence="5" key="1">
    <citation type="journal article" date="2013" name="Stand. Genomic Sci.">
        <title>Complete genome sequence of the halophilic bacterium Spirochaeta africana type strain (Z-7692(T)) from the alkaline Lake Magadi in the East African Rift.</title>
        <authorList>
            <person name="Liolos K."/>
            <person name="Abt B."/>
            <person name="Scheuner C."/>
            <person name="Teshima H."/>
            <person name="Held B."/>
            <person name="Lapidus A."/>
            <person name="Nolan M."/>
            <person name="Lucas S."/>
            <person name="Deshpande S."/>
            <person name="Cheng J.F."/>
            <person name="Tapia R."/>
            <person name="Goodwin L.A."/>
            <person name="Pitluck S."/>
            <person name="Pagani I."/>
            <person name="Ivanova N."/>
            <person name="Mavromatis K."/>
            <person name="Mikhailova N."/>
            <person name="Huntemann M."/>
            <person name="Pati A."/>
            <person name="Chen A."/>
            <person name="Palaniappan K."/>
            <person name="Land M."/>
            <person name="Rohde M."/>
            <person name="Tindall B.J."/>
            <person name="Detter J.C."/>
            <person name="Goker M."/>
            <person name="Bristow J."/>
            <person name="Eisen J.A."/>
            <person name="Markowitz V."/>
            <person name="Hugenholtz P."/>
            <person name="Woyke T."/>
            <person name="Klenk H.P."/>
            <person name="Kyrpides N.C."/>
        </authorList>
    </citation>
    <scope>NUCLEOTIDE SEQUENCE</scope>
    <source>
        <strain evidence="5">ATCC 700263 / DSM 8902 / Z-7692</strain>
    </source>
</reference>
<evidence type="ECO:0000256" key="1">
    <source>
        <dbReference type="ARBA" id="ARBA00022741"/>
    </source>
</evidence>
<dbReference type="SMART" id="SM00382">
    <property type="entry name" value="AAA"/>
    <property type="match status" value="1"/>
</dbReference>
<dbReference type="RefSeq" id="WP_014455082.1">
    <property type="nucleotide sequence ID" value="NC_017098.1"/>
</dbReference>
<protein>
    <submittedName>
        <fullName evidence="4">ABC-type multidrug transport system, ATPase component</fullName>
    </submittedName>
</protein>
<dbReference type="Proteomes" id="UP000007383">
    <property type="component" value="Chromosome"/>
</dbReference>
<dbReference type="PATRIC" id="fig|889378.3.peg.1004"/>
<gene>
    <name evidence="4" type="ordered locus">Spiaf_0999</name>
</gene>
<dbReference type="EMBL" id="CP003282">
    <property type="protein sequence ID" value="AFG37087.1"/>
    <property type="molecule type" value="Genomic_DNA"/>
</dbReference>
<dbReference type="CDD" id="cd03230">
    <property type="entry name" value="ABC_DR_subfamily_A"/>
    <property type="match status" value="1"/>
</dbReference>
<dbReference type="KEGG" id="sfc:Spiaf_0999"/>